<dbReference type="Proteomes" id="UP001211006">
    <property type="component" value="Unassembled WGS sequence"/>
</dbReference>
<sequence>MSWTPEQISEKQKSLIQNIQRLGDVEALELTDFRQRDGLIYPLLST</sequence>
<evidence type="ECO:0000313" key="1">
    <source>
        <dbReference type="EMBL" id="MDB7908887.1"/>
    </source>
</evidence>
<name>A0AAW6C7D8_FLAPL</name>
<accession>A0AAW6C7D8</accession>
<dbReference type="GeneID" id="63975106"/>
<organism evidence="1 4">
    <name type="scientific">Flavonifractor plautii</name>
    <name type="common">Fusobacterium plautii</name>
    <dbReference type="NCBI Taxonomy" id="292800"/>
    <lineage>
        <taxon>Bacteria</taxon>
        <taxon>Bacillati</taxon>
        <taxon>Bacillota</taxon>
        <taxon>Clostridia</taxon>
        <taxon>Eubacteriales</taxon>
        <taxon>Oscillospiraceae</taxon>
        <taxon>Flavonifractor</taxon>
    </lineage>
</organism>
<reference evidence="1" key="2">
    <citation type="submission" date="2023-01" db="EMBL/GenBank/DDBJ databases">
        <title>Human gut microbiome strain richness.</title>
        <authorList>
            <person name="Chen-Liaw A."/>
        </authorList>
    </citation>
    <scope>NUCLEOTIDE SEQUENCE</scope>
    <source>
        <strain evidence="1">2225st1_A6_2225SCRN_200828</strain>
    </source>
</reference>
<evidence type="ECO:0000313" key="4">
    <source>
        <dbReference type="Proteomes" id="UP001211006"/>
    </source>
</evidence>
<reference evidence="2 3" key="1">
    <citation type="submission" date="2020-11" db="EMBL/GenBank/DDBJ databases">
        <title>Closed and high quality bacterial genomes of the OMM12 community.</title>
        <authorList>
            <person name="Marbouty M."/>
            <person name="Lamy-Besnier Q."/>
            <person name="Debarbieux L."/>
            <person name="Koszul R."/>
        </authorList>
    </citation>
    <scope>NUCLEOTIDE SEQUENCE [LARGE SCALE GENOMIC DNA]</scope>
    <source>
        <strain evidence="2 3">YL31</strain>
    </source>
</reference>
<dbReference type="Proteomes" id="UP000595792">
    <property type="component" value="Chromosome"/>
</dbReference>
<protein>
    <submittedName>
        <fullName evidence="1">Uncharacterized protein</fullName>
    </submittedName>
</protein>
<dbReference type="EMBL" id="CP065315">
    <property type="protein sequence ID" value="QQR05346.1"/>
    <property type="molecule type" value="Genomic_DNA"/>
</dbReference>
<dbReference type="EMBL" id="JAQLWO010000050">
    <property type="protein sequence ID" value="MDB7908887.1"/>
    <property type="molecule type" value="Genomic_DNA"/>
</dbReference>
<evidence type="ECO:0000313" key="2">
    <source>
        <dbReference type="EMBL" id="QQR05346.1"/>
    </source>
</evidence>
<dbReference type="RefSeq" id="WP_007493152.1">
    <property type="nucleotide sequence ID" value="NZ_AP031431.1"/>
</dbReference>
<gene>
    <name evidence="2" type="ORF">I5Q84_15465</name>
    <name evidence="1" type="ORF">PND83_23175</name>
</gene>
<dbReference type="AlphaFoldDB" id="A0AAW6C7D8"/>
<evidence type="ECO:0000313" key="3">
    <source>
        <dbReference type="Proteomes" id="UP000595792"/>
    </source>
</evidence>
<proteinExistence type="predicted"/>